<dbReference type="PANTHER" id="PTHR43395">
    <property type="entry name" value="SENSOR HISTIDINE KINASE CHEA"/>
    <property type="match status" value="1"/>
</dbReference>
<evidence type="ECO:0000259" key="11">
    <source>
        <dbReference type="PROSITE" id="PS50851"/>
    </source>
</evidence>
<dbReference type="EMBL" id="DRLD01000066">
    <property type="protein sequence ID" value="HED09509.1"/>
    <property type="molecule type" value="Genomic_DNA"/>
</dbReference>
<dbReference type="Gene3D" id="3.30.565.10">
    <property type="entry name" value="Histidine kinase-like ATPase, C-terminal domain"/>
    <property type="match status" value="1"/>
</dbReference>
<organism evidence="13">
    <name type="scientific">Caldithrix abyssi</name>
    <dbReference type="NCBI Taxonomy" id="187145"/>
    <lineage>
        <taxon>Bacteria</taxon>
        <taxon>Pseudomonadati</taxon>
        <taxon>Calditrichota</taxon>
        <taxon>Calditrichia</taxon>
        <taxon>Calditrichales</taxon>
        <taxon>Calditrichaceae</taxon>
        <taxon>Caldithrix</taxon>
    </lineage>
</organism>
<dbReference type="CDD" id="cd00088">
    <property type="entry name" value="HPT"/>
    <property type="match status" value="1"/>
</dbReference>
<dbReference type="SMART" id="SM00448">
    <property type="entry name" value="REC"/>
    <property type="match status" value="1"/>
</dbReference>
<dbReference type="Pfam" id="PF02518">
    <property type="entry name" value="HATPase_c"/>
    <property type="match status" value="1"/>
</dbReference>
<dbReference type="SUPFAM" id="SSF47226">
    <property type="entry name" value="Histidine-containing phosphotransfer domain, HPT domain"/>
    <property type="match status" value="1"/>
</dbReference>
<evidence type="ECO:0000259" key="9">
    <source>
        <dbReference type="PROSITE" id="PS50109"/>
    </source>
</evidence>
<dbReference type="AlphaFoldDB" id="A0A7V1LXR9"/>
<comment type="catalytic activity">
    <reaction evidence="1">
        <text>ATP + protein L-histidine = ADP + protein N-phospho-L-histidine.</text>
        <dbReference type="EC" id="2.7.13.3"/>
    </reaction>
</comment>
<feature type="modified residue" description="Phosphohistidine" evidence="6">
    <location>
        <position position="51"/>
    </location>
</feature>
<dbReference type="GO" id="GO:0000155">
    <property type="term" value="F:phosphorelay sensor kinase activity"/>
    <property type="evidence" value="ECO:0007669"/>
    <property type="project" value="InterPro"/>
</dbReference>
<dbReference type="SUPFAM" id="SSF50341">
    <property type="entry name" value="CheW-like"/>
    <property type="match status" value="2"/>
</dbReference>
<proteinExistence type="predicted"/>
<name>A0A7V1LXR9_CALAY</name>
<dbReference type="SMART" id="SM01231">
    <property type="entry name" value="H-kinase_dim"/>
    <property type="match status" value="1"/>
</dbReference>
<dbReference type="Gene3D" id="2.40.50.180">
    <property type="entry name" value="CheA-289, Domain 4"/>
    <property type="match status" value="1"/>
</dbReference>
<dbReference type="InterPro" id="IPR005467">
    <property type="entry name" value="His_kinase_dom"/>
</dbReference>
<feature type="domain" description="CheW-like" evidence="11">
    <location>
        <begin position="599"/>
        <end position="742"/>
    </location>
</feature>
<dbReference type="Gene3D" id="2.30.30.40">
    <property type="entry name" value="SH3 Domains"/>
    <property type="match status" value="1"/>
</dbReference>
<evidence type="ECO:0000256" key="6">
    <source>
        <dbReference type="PROSITE-ProRule" id="PRU00110"/>
    </source>
</evidence>
<dbReference type="SUPFAM" id="SSF52172">
    <property type="entry name" value="CheY-like"/>
    <property type="match status" value="1"/>
</dbReference>
<dbReference type="Pfam" id="PF02895">
    <property type="entry name" value="H-kinase_dim"/>
    <property type="match status" value="1"/>
</dbReference>
<dbReference type="EC" id="2.7.13.3" evidence="2"/>
<dbReference type="Proteomes" id="UP000886005">
    <property type="component" value="Unassembled WGS sequence"/>
</dbReference>
<dbReference type="SUPFAM" id="SSF55874">
    <property type="entry name" value="ATPase domain of HSP90 chaperone/DNA topoisomerase II/histidine kinase"/>
    <property type="match status" value="1"/>
</dbReference>
<dbReference type="InterPro" id="IPR004105">
    <property type="entry name" value="CheA-like_dim"/>
</dbReference>
<dbReference type="Pfam" id="PF00072">
    <property type="entry name" value="Response_reg"/>
    <property type="match status" value="1"/>
</dbReference>
<dbReference type="Gene3D" id="3.40.50.2300">
    <property type="match status" value="1"/>
</dbReference>
<dbReference type="Pfam" id="PF01584">
    <property type="entry name" value="CheW"/>
    <property type="match status" value="2"/>
</dbReference>
<dbReference type="InterPro" id="IPR036890">
    <property type="entry name" value="HATPase_C_sf"/>
</dbReference>
<dbReference type="PANTHER" id="PTHR43395:SF1">
    <property type="entry name" value="CHEMOTAXIS PROTEIN CHEA"/>
    <property type="match status" value="1"/>
</dbReference>
<dbReference type="PROSITE" id="PS50110">
    <property type="entry name" value="RESPONSE_REGULATORY"/>
    <property type="match status" value="1"/>
</dbReference>
<dbReference type="InterPro" id="IPR003594">
    <property type="entry name" value="HATPase_dom"/>
</dbReference>
<evidence type="ECO:0000256" key="2">
    <source>
        <dbReference type="ARBA" id="ARBA00012438"/>
    </source>
</evidence>
<dbReference type="PROSITE" id="PS50851">
    <property type="entry name" value="CHEW"/>
    <property type="match status" value="2"/>
</dbReference>
<protein>
    <recommendedName>
        <fullName evidence="2">histidine kinase</fullName>
        <ecNumber evidence="2">2.7.13.3</ecNumber>
    </recommendedName>
</protein>
<dbReference type="InterPro" id="IPR036097">
    <property type="entry name" value="HisK_dim/P_sf"/>
</dbReference>
<evidence type="ECO:0000256" key="3">
    <source>
        <dbReference type="ARBA" id="ARBA00022553"/>
    </source>
</evidence>
<dbReference type="InterPro" id="IPR001789">
    <property type="entry name" value="Sig_transdc_resp-reg_receiver"/>
</dbReference>
<dbReference type="SMART" id="SM00387">
    <property type="entry name" value="HATPase_c"/>
    <property type="match status" value="1"/>
</dbReference>
<evidence type="ECO:0000259" key="12">
    <source>
        <dbReference type="PROSITE" id="PS50894"/>
    </source>
</evidence>
<evidence type="ECO:0000256" key="7">
    <source>
        <dbReference type="PROSITE-ProRule" id="PRU00169"/>
    </source>
</evidence>
<dbReference type="GO" id="GO:0005737">
    <property type="term" value="C:cytoplasm"/>
    <property type="evidence" value="ECO:0007669"/>
    <property type="project" value="InterPro"/>
</dbReference>
<feature type="region of interest" description="Disordered" evidence="8">
    <location>
        <begin position="271"/>
        <end position="344"/>
    </location>
</feature>
<feature type="modified residue" description="4-aspartylphosphate" evidence="7">
    <location>
        <position position="968"/>
    </location>
</feature>
<dbReference type="SUPFAM" id="SSF47384">
    <property type="entry name" value="Homodimeric domain of signal transducing histidine kinase"/>
    <property type="match status" value="1"/>
</dbReference>
<sequence>MAMIEDDEIVRVFIEESTEHLDGIESDFLEIEKDGANMNVDLINKVFRAIHSVKGGAGFLGLDKIKELAHEMENLLNLMRNGELIPTPEIISILLSGNDKLNELITHFAESNEMDIAEEVVMLKGATTAALPDEEKDSVEIEEKICLPNGYHVFCAKKLELDQAQKAGRILYLAEFDLLRDIERKNKTPLDIIREIQQAGQLVESKVDVDAIGTLDVLNNNMRIPFYVLFATVLEQDLVGKLINLDDSHIYYFNKERNIFPVAAASEAAEELAENLKEPEVASPAPQAETPPEPARVIEESKPAEAAAEVPKKTAPVKKAPVHSEKKAASKTAKPPANTAKESHPTFVNETLRVNLKDLDTLMTLAGELVLTRNQLLQTRNQNDPKELENAIQRVDLITSELQEAIMATRMQPIGIVFNKFQRVVRDLSKKLNKKTELIIEGEGVEMDKTIIEAIGDPLTHLIRNSVDHGIEDIETRAALGKSPTAILRLSALHEAGQVVIKVEDDGGGIDPEKIKTKAIEKGFISQAELDEMSDNEVLKLIFRPGFSMAREVTEISGRGVGMDVVFSNLSKLGGTIDIQSKVNVGTTISIKLPLTLAIIPSLIVRVDDDRFALPQVNLVELVRVAAGQAANKIEKIDNAVVMRLRGALLPLIDLRQVLQGKQNGFINLEENNQATNIVVVNAGSFNYGIIVDDLLDSEEIVVKPLGIHLHHLETYAGATILGDGRAALILDIVGISKAMKLKPVKQKQDEEEKQLENLLGQKDSQSMLLLSNGHDEQFAIPLGLVSRIEKIRKEDLAETSGRRALKYRGGTLVVLAIEDVAPVKPRVETDTPYVVVFKYGGKEVGVVVSHIIDVVDFLTDIDEDTFRQPGIVGSSIIMDQITLLVDLYGLAAAAMPERFVELEEEEQRARVHKKSTILIVEDSKFFLNQIKGFTEDAGYNVVTALDGVEGLERLDSMQREIDLILTDIEMPNLDGIGFTREVRAKEEFRNMPILALTSVAGDEAEKVALEAGIDEYLIKLDREKVLANIENYLKNGRQN</sequence>
<evidence type="ECO:0000256" key="4">
    <source>
        <dbReference type="ARBA" id="ARBA00022679"/>
    </source>
</evidence>
<dbReference type="PRINTS" id="PR00344">
    <property type="entry name" value="BCTRLSENSOR"/>
</dbReference>
<evidence type="ECO:0000256" key="1">
    <source>
        <dbReference type="ARBA" id="ARBA00000085"/>
    </source>
</evidence>
<reference evidence="13" key="1">
    <citation type="journal article" date="2020" name="mSystems">
        <title>Genome- and Community-Level Interaction Insights into Carbon Utilization and Element Cycling Functions of Hydrothermarchaeota in Hydrothermal Sediment.</title>
        <authorList>
            <person name="Zhou Z."/>
            <person name="Liu Y."/>
            <person name="Xu W."/>
            <person name="Pan J."/>
            <person name="Luo Z.H."/>
            <person name="Li M."/>
        </authorList>
    </citation>
    <scope>NUCLEOTIDE SEQUENCE [LARGE SCALE GENOMIC DNA]</scope>
    <source>
        <strain evidence="13">HyVt-456</strain>
    </source>
</reference>
<evidence type="ECO:0000256" key="5">
    <source>
        <dbReference type="ARBA" id="ARBA00022777"/>
    </source>
</evidence>
<dbReference type="PROSITE" id="PS50109">
    <property type="entry name" value="HIS_KIN"/>
    <property type="match status" value="1"/>
</dbReference>
<dbReference type="CDD" id="cd16916">
    <property type="entry name" value="HATPase_CheA-like"/>
    <property type="match status" value="1"/>
</dbReference>
<keyword evidence="5 13" id="KW-0418">Kinase</keyword>
<dbReference type="Pfam" id="PF01627">
    <property type="entry name" value="Hpt"/>
    <property type="match status" value="1"/>
</dbReference>
<keyword evidence="3 7" id="KW-0597">Phosphoprotein</keyword>
<keyword evidence="4" id="KW-0808">Transferase</keyword>
<dbReference type="SMART" id="SM00073">
    <property type="entry name" value="HPT"/>
    <property type="match status" value="1"/>
</dbReference>
<evidence type="ECO:0000313" key="13">
    <source>
        <dbReference type="EMBL" id="HED09509.1"/>
    </source>
</evidence>
<comment type="caution">
    <text evidence="13">The sequence shown here is derived from an EMBL/GenBank/DDBJ whole genome shotgun (WGS) entry which is preliminary data.</text>
</comment>
<accession>A0A7V1LXR9</accession>
<dbReference type="InterPro" id="IPR008207">
    <property type="entry name" value="Sig_transdc_His_kin_Hpt_dom"/>
</dbReference>
<dbReference type="Gene3D" id="1.10.287.560">
    <property type="entry name" value="Histidine kinase CheA-like, homodimeric domain"/>
    <property type="match status" value="1"/>
</dbReference>
<feature type="domain" description="HPt" evidence="12">
    <location>
        <begin position="2"/>
        <end position="108"/>
    </location>
</feature>
<dbReference type="GO" id="GO:0006935">
    <property type="term" value="P:chemotaxis"/>
    <property type="evidence" value="ECO:0007669"/>
    <property type="project" value="InterPro"/>
</dbReference>
<dbReference type="InterPro" id="IPR002545">
    <property type="entry name" value="CheW-lke_dom"/>
</dbReference>
<dbReference type="FunFam" id="3.30.565.10:FF:000016">
    <property type="entry name" value="Chemotaxis protein CheA, putative"/>
    <property type="match status" value="1"/>
</dbReference>
<dbReference type="InterPro" id="IPR036641">
    <property type="entry name" value="HPT_dom_sf"/>
</dbReference>
<dbReference type="PROSITE" id="PS50894">
    <property type="entry name" value="HPT"/>
    <property type="match status" value="1"/>
</dbReference>
<dbReference type="InterPro" id="IPR011006">
    <property type="entry name" value="CheY-like_superfamily"/>
</dbReference>
<dbReference type="InterPro" id="IPR037006">
    <property type="entry name" value="CheA-like_homodim_sf"/>
</dbReference>
<dbReference type="SMART" id="SM00260">
    <property type="entry name" value="CheW"/>
    <property type="match status" value="2"/>
</dbReference>
<dbReference type="InterPro" id="IPR036061">
    <property type="entry name" value="CheW-like_dom_sf"/>
</dbReference>
<evidence type="ECO:0000256" key="8">
    <source>
        <dbReference type="SAM" id="MobiDB-lite"/>
    </source>
</evidence>
<dbReference type="InterPro" id="IPR051315">
    <property type="entry name" value="Bact_Chemotaxis_CheA"/>
</dbReference>
<dbReference type="InterPro" id="IPR004358">
    <property type="entry name" value="Sig_transdc_His_kin-like_C"/>
</dbReference>
<feature type="compositionally biased region" description="Low complexity" evidence="8">
    <location>
        <begin position="304"/>
        <end position="319"/>
    </location>
</feature>
<feature type="domain" description="Histidine kinase" evidence="9">
    <location>
        <begin position="347"/>
        <end position="597"/>
    </location>
</feature>
<gene>
    <name evidence="13" type="ORF">ENJ10_02375</name>
</gene>
<feature type="domain" description="CheW-like" evidence="11">
    <location>
        <begin position="765"/>
        <end position="897"/>
    </location>
</feature>
<dbReference type="Gene3D" id="1.20.120.160">
    <property type="entry name" value="HPT domain"/>
    <property type="match status" value="1"/>
</dbReference>
<evidence type="ECO:0000259" key="10">
    <source>
        <dbReference type="PROSITE" id="PS50110"/>
    </source>
</evidence>
<feature type="domain" description="Response regulatory" evidence="10">
    <location>
        <begin position="917"/>
        <end position="1035"/>
    </location>
</feature>
<feature type="compositionally biased region" description="Low complexity" evidence="8">
    <location>
        <begin position="330"/>
        <end position="340"/>
    </location>
</feature>